<dbReference type="PANTHER" id="PTHR13090">
    <property type="entry name" value="ARGININE-HYDROXYLASE NDUFAF5, MITOCHONDRIAL"/>
    <property type="match status" value="1"/>
</dbReference>
<organism evidence="3 4">
    <name type="scientific">Kiloniella spongiae</name>
    <dbReference type="NCBI Taxonomy" id="1489064"/>
    <lineage>
        <taxon>Bacteria</taxon>
        <taxon>Pseudomonadati</taxon>
        <taxon>Pseudomonadota</taxon>
        <taxon>Alphaproteobacteria</taxon>
        <taxon>Rhodospirillales</taxon>
        <taxon>Kiloniellaceae</taxon>
        <taxon>Kiloniella</taxon>
    </lineage>
</organism>
<dbReference type="STRING" id="1489064.WH96_17570"/>
<dbReference type="InterPro" id="IPR029063">
    <property type="entry name" value="SAM-dependent_MTases_sf"/>
</dbReference>
<dbReference type="Gene3D" id="3.40.50.150">
    <property type="entry name" value="Vaccinia Virus protein VP39"/>
    <property type="match status" value="1"/>
</dbReference>
<dbReference type="EMBL" id="LAQL01000015">
    <property type="protein sequence ID" value="KLN59464.1"/>
    <property type="molecule type" value="Genomic_DNA"/>
</dbReference>
<evidence type="ECO:0000313" key="4">
    <source>
        <dbReference type="Proteomes" id="UP000035444"/>
    </source>
</evidence>
<evidence type="ECO:0000256" key="2">
    <source>
        <dbReference type="ARBA" id="ARBA00022679"/>
    </source>
</evidence>
<evidence type="ECO:0000313" key="3">
    <source>
        <dbReference type="EMBL" id="KLN59464.1"/>
    </source>
</evidence>
<proteinExistence type="predicted"/>
<evidence type="ECO:0000256" key="1">
    <source>
        <dbReference type="ARBA" id="ARBA00022603"/>
    </source>
</evidence>
<keyword evidence="2 3" id="KW-0808">Transferase</keyword>
<comment type="caution">
    <text evidence="3">The sequence shown here is derived from an EMBL/GenBank/DDBJ whole genome shotgun (WGS) entry which is preliminary data.</text>
</comment>
<reference evidence="3 4" key="1">
    <citation type="submission" date="2015-03" db="EMBL/GenBank/DDBJ databases">
        <title>Genome Sequence of Kiloniella spongiae MEBiC09566, isolated from a marine sponge.</title>
        <authorList>
            <person name="Shao Z."/>
            <person name="Wang L."/>
            <person name="Li X."/>
        </authorList>
    </citation>
    <scope>NUCLEOTIDE SEQUENCE [LARGE SCALE GENOMIC DNA]</scope>
    <source>
        <strain evidence="3 4">MEBiC09566</strain>
    </source>
</reference>
<dbReference type="CDD" id="cd02440">
    <property type="entry name" value="AdoMet_MTases"/>
    <property type="match status" value="1"/>
</dbReference>
<gene>
    <name evidence="3" type="ORF">WH96_17570</name>
</gene>
<dbReference type="AlphaFoldDB" id="A0A0H2MAD3"/>
<dbReference type="Pfam" id="PF13489">
    <property type="entry name" value="Methyltransf_23"/>
    <property type="match status" value="1"/>
</dbReference>
<dbReference type="RefSeq" id="WP_047765530.1">
    <property type="nucleotide sequence ID" value="NZ_LAQL01000015.1"/>
</dbReference>
<dbReference type="SUPFAM" id="SSF53335">
    <property type="entry name" value="S-adenosyl-L-methionine-dependent methyltransferases"/>
    <property type="match status" value="1"/>
</dbReference>
<name>A0A0H2MAD3_9PROT</name>
<dbReference type="InterPro" id="IPR050602">
    <property type="entry name" value="Malonyl-ACP_OMT"/>
</dbReference>
<dbReference type="Proteomes" id="UP000035444">
    <property type="component" value="Unassembled WGS sequence"/>
</dbReference>
<keyword evidence="1 3" id="KW-0489">Methyltransferase</keyword>
<dbReference type="PANTHER" id="PTHR13090:SF1">
    <property type="entry name" value="ARGININE-HYDROXYLASE NDUFAF5, MITOCHONDRIAL"/>
    <property type="match status" value="1"/>
</dbReference>
<dbReference type="GO" id="GO:0008168">
    <property type="term" value="F:methyltransferase activity"/>
    <property type="evidence" value="ECO:0007669"/>
    <property type="project" value="UniProtKB-KW"/>
</dbReference>
<accession>A0A0H2MAD3</accession>
<dbReference type="PATRIC" id="fig|1489064.4.peg.509"/>
<dbReference type="OrthoDB" id="9793723at2"/>
<protein>
    <submittedName>
        <fullName evidence="3">SAM-dependent methyltransferase</fullName>
    </submittedName>
</protein>
<dbReference type="GO" id="GO:0032259">
    <property type="term" value="P:methylation"/>
    <property type="evidence" value="ECO:0007669"/>
    <property type="project" value="UniProtKB-KW"/>
</dbReference>
<sequence>MTDIYIFDRKSVNQHHKRAKAQIEKHDFLFREIADRLGDRLMDIARDFPKALDLGSNHHILKETLGSRGGIQDFTTAKFCPEEYPKLSESKSSAKDTESSKAIEIIAEIIPVASRSYDLIISNLCLHWVNDLPGILLQAHQCLKADGLFMASMIGGETLKELRACLMEAEMDIQGGVSPRVSPLIDVKDAGALLQRAGFALPVSDFDRLEVSYANAFDLMKELRGMGETNAIHNRTKAFTRKETLLRAAQLYQEKFSDSEGRINATFDIVYLAGWAPHTSQQKPLRPGSAVERLSDFLNTEETKLT</sequence>
<keyword evidence="4" id="KW-1185">Reference proteome</keyword>